<dbReference type="PIRSF" id="PIRSF001435">
    <property type="entry name" value="Nth"/>
    <property type="match status" value="1"/>
</dbReference>
<keyword evidence="9" id="KW-0234">DNA repair</keyword>
<keyword evidence="5" id="KW-0227">DNA damage</keyword>
<comment type="catalytic activity">
    <reaction evidence="11">
        <text>Hydrolyzes mismatched double-stranded DNA and polynucleotides, releasing free thymine.</text>
        <dbReference type="EC" id="3.2.2.29"/>
    </reaction>
</comment>
<evidence type="ECO:0000256" key="7">
    <source>
        <dbReference type="ARBA" id="ARBA00023004"/>
    </source>
</evidence>
<dbReference type="GO" id="GO:0046872">
    <property type="term" value="F:metal ion binding"/>
    <property type="evidence" value="ECO:0007669"/>
    <property type="project" value="UniProtKB-KW"/>
</dbReference>
<dbReference type="GO" id="GO:0141016">
    <property type="term" value="F:G/T mismatch-specific thymine-DNA glycosylase activity"/>
    <property type="evidence" value="ECO:0007669"/>
    <property type="project" value="UniProtKB-EC"/>
</dbReference>
<dbReference type="InterPro" id="IPR003651">
    <property type="entry name" value="Endonuclease3_FeS-loop_motif"/>
</dbReference>
<evidence type="ECO:0000256" key="10">
    <source>
        <dbReference type="ARBA" id="ARBA00023295"/>
    </source>
</evidence>
<dbReference type="EMBL" id="DUJS01000004">
    <property type="protein sequence ID" value="HII70665.1"/>
    <property type="molecule type" value="Genomic_DNA"/>
</dbReference>
<keyword evidence="4" id="KW-0479">Metal-binding</keyword>
<evidence type="ECO:0000256" key="4">
    <source>
        <dbReference type="ARBA" id="ARBA00022723"/>
    </source>
</evidence>
<comment type="cofactor">
    <cofactor evidence="1">
        <name>[4Fe-4S] cluster</name>
        <dbReference type="ChEBI" id="CHEBI:49883"/>
    </cofactor>
</comment>
<evidence type="ECO:0000313" key="16">
    <source>
        <dbReference type="Proteomes" id="UP000619545"/>
    </source>
</evidence>
<keyword evidence="15" id="KW-0255">Endonuclease</keyword>
<keyword evidence="6" id="KW-0378">Hydrolase</keyword>
<dbReference type="AlphaFoldDB" id="A0A832T2A3"/>
<evidence type="ECO:0000256" key="1">
    <source>
        <dbReference type="ARBA" id="ARBA00001966"/>
    </source>
</evidence>
<gene>
    <name evidence="15" type="ORF">HA336_05475</name>
</gene>
<evidence type="ECO:0000256" key="2">
    <source>
        <dbReference type="ARBA" id="ARBA00008343"/>
    </source>
</evidence>
<evidence type="ECO:0000256" key="3">
    <source>
        <dbReference type="ARBA" id="ARBA00022485"/>
    </source>
</evidence>
<evidence type="ECO:0000259" key="13">
    <source>
        <dbReference type="SMART" id="SM00278"/>
    </source>
</evidence>
<dbReference type="InterPro" id="IPR003583">
    <property type="entry name" value="Hlx-hairpin-Hlx_DNA-bd_motif"/>
</dbReference>
<keyword evidence="15" id="KW-0540">Nuclease</keyword>
<keyword evidence="10" id="KW-0326">Glycosidase</keyword>
<sequence>MNPVMEIVKHYEDHPIMKKLKVRRDPFRALIQAIISQRTRDDVTDRVAERFLRKFKTPKDVAEVNLKDLVETLRDAGLYRQKAKMIKECCERILADGLDLEEIVQKPTEEARRELMRLPGVGPKTADVVLLFAGGHDVCPVDTHVARVSRRLGLTDSKEYFEVQEAVHEMVPEGERGKAHLALIQFGREICRPRKPQCELCFVRRFCPYGGEQA</sequence>
<dbReference type="GO" id="GO:0051539">
    <property type="term" value="F:4 iron, 4 sulfur cluster binding"/>
    <property type="evidence" value="ECO:0007669"/>
    <property type="project" value="UniProtKB-KW"/>
</dbReference>
<dbReference type="Pfam" id="PF00730">
    <property type="entry name" value="HhH-GPD"/>
    <property type="match status" value="1"/>
</dbReference>
<evidence type="ECO:0000256" key="9">
    <source>
        <dbReference type="ARBA" id="ARBA00023204"/>
    </source>
</evidence>
<feature type="domain" description="Helix-hairpin-helix DNA-binding motif class 1" evidence="13">
    <location>
        <begin position="113"/>
        <end position="132"/>
    </location>
</feature>
<dbReference type="GO" id="GO:0004519">
    <property type="term" value="F:endonuclease activity"/>
    <property type="evidence" value="ECO:0007669"/>
    <property type="project" value="UniProtKB-KW"/>
</dbReference>
<comment type="similarity">
    <text evidence="2">Belongs to the Nth/MutY family.</text>
</comment>
<name>A0A832T2A3_9EURY</name>
<evidence type="ECO:0000256" key="12">
    <source>
        <dbReference type="ARBA" id="ARBA00066769"/>
    </source>
</evidence>
<dbReference type="PANTHER" id="PTHR10359:SF18">
    <property type="entry name" value="ENDONUCLEASE III"/>
    <property type="match status" value="1"/>
</dbReference>
<dbReference type="InterPro" id="IPR023170">
    <property type="entry name" value="HhH_base_excis_C"/>
</dbReference>
<dbReference type="SMART" id="SM00525">
    <property type="entry name" value="FES"/>
    <property type="match status" value="1"/>
</dbReference>
<dbReference type="InterPro" id="IPR000445">
    <property type="entry name" value="HhH_motif"/>
</dbReference>
<dbReference type="GO" id="GO:0006285">
    <property type="term" value="P:base-excision repair, AP site formation"/>
    <property type="evidence" value="ECO:0007669"/>
    <property type="project" value="TreeGrafter"/>
</dbReference>
<proteinExistence type="inferred from homology"/>
<dbReference type="InterPro" id="IPR011257">
    <property type="entry name" value="DNA_glycosylase"/>
</dbReference>
<dbReference type="EC" id="3.2.2.29" evidence="12"/>
<keyword evidence="3" id="KW-0004">4Fe-4S</keyword>
<evidence type="ECO:0000256" key="6">
    <source>
        <dbReference type="ARBA" id="ARBA00022801"/>
    </source>
</evidence>
<evidence type="ECO:0000259" key="14">
    <source>
        <dbReference type="SMART" id="SM00478"/>
    </source>
</evidence>
<dbReference type="Gene3D" id="1.10.1670.10">
    <property type="entry name" value="Helix-hairpin-Helix base-excision DNA repair enzymes (C-terminal)"/>
    <property type="match status" value="1"/>
</dbReference>
<dbReference type="GeneID" id="1477496"/>
<dbReference type="SMART" id="SM00278">
    <property type="entry name" value="HhH1"/>
    <property type="match status" value="1"/>
</dbReference>
<comment type="caution">
    <text evidence="15">The sequence shown here is derived from an EMBL/GenBank/DDBJ whole genome shotgun (WGS) entry which is preliminary data.</text>
</comment>
<accession>A0A832T2A3</accession>
<feature type="domain" description="HhH-GPD" evidence="14">
    <location>
        <begin position="35"/>
        <end position="189"/>
    </location>
</feature>
<evidence type="ECO:0000256" key="5">
    <source>
        <dbReference type="ARBA" id="ARBA00022763"/>
    </source>
</evidence>
<reference evidence="15" key="1">
    <citation type="journal article" date="2020" name="bioRxiv">
        <title>A rank-normalized archaeal taxonomy based on genome phylogeny resolves widespread incomplete and uneven classifications.</title>
        <authorList>
            <person name="Rinke C."/>
            <person name="Chuvochina M."/>
            <person name="Mussig A.J."/>
            <person name="Chaumeil P.-A."/>
            <person name="Waite D.W."/>
            <person name="Whitman W.B."/>
            <person name="Parks D.H."/>
            <person name="Hugenholtz P."/>
        </authorList>
    </citation>
    <scope>NUCLEOTIDE SEQUENCE</scope>
    <source>
        <strain evidence="15">UBA8853</strain>
    </source>
</reference>
<dbReference type="CDD" id="cd00056">
    <property type="entry name" value="ENDO3c"/>
    <property type="match status" value="1"/>
</dbReference>
<dbReference type="Gene3D" id="1.10.340.30">
    <property type="entry name" value="Hypothetical protein, domain 2"/>
    <property type="match status" value="1"/>
</dbReference>
<evidence type="ECO:0000256" key="11">
    <source>
        <dbReference type="ARBA" id="ARBA00052915"/>
    </source>
</evidence>
<dbReference type="InterPro" id="IPR003265">
    <property type="entry name" value="HhH-GPD_domain"/>
</dbReference>
<protein>
    <recommendedName>
        <fullName evidence="12">thymine-DNA glycosylase</fullName>
        <ecNumber evidence="12">3.2.2.29</ecNumber>
    </recommendedName>
</protein>
<evidence type="ECO:0000313" key="15">
    <source>
        <dbReference type="EMBL" id="HII70665.1"/>
    </source>
</evidence>
<dbReference type="PANTHER" id="PTHR10359">
    <property type="entry name" value="A/G-SPECIFIC ADENINE GLYCOSYLASE/ENDONUCLEASE III"/>
    <property type="match status" value="1"/>
</dbReference>
<dbReference type="Pfam" id="PF00633">
    <property type="entry name" value="HHH"/>
    <property type="match status" value="1"/>
</dbReference>
<evidence type="ECO:0000256" key="8">
    <source>
        <dbReference type="ARBA" id="ARBA00023014"/>
    </source>
</evidence>
<dbReference type="SMART" id="SM00478">
    <property type="entry name" value="ENDO3c"/>
    <property type="match status" value="1"/>
</dbReference>
<organism evidence="15 16">
    <name type="scientific">Methanopyrus kandleri</name>
    <dbReference type="NCBI Taxonomy" id="2320"/>
    <lineage>
        <taxon>Archaea</taxon>
        <taxon>Methanobacteriati</taxon>
        <taxon>Methanobacteriota</taxon>
        <taxon>Methanomada group</taxon>
        <taxon>Methanopyri</taxon>
        <taxon>Methanopyrales</taxon>
        <taxon>Methanopyraceae</taxon>
        <taxon>Methanopyrus</taxon>
    </lineage>
</organism>
<dbReference type="FunFam" id="1.10.340.30:FF:000001">
    <property type="entry name" value="Endonuclease III"/>
    <property type="match status" value="1"/>
</dbReference>
<dbReference type="Proteomes" id="UP000619545">
    <property type="component" value="Unassembled WGS sequence"/>
</dbReference>
<keyword evidence="8" id="KW-0411">Iron-sulfur</keyword>
<dbReference type="RefSeq" id="WP_158295866.1">
    <property type="nucleotide sequence ID" value="NZ_DUJS01000004.1"/>
</dbReference>
<keyword evidence="7" id="KW-0408">Iron</keyword>
<dbReference type="SUPFAM" id="SSF48150">
    <property type="entry name" value="DNA-glycosylase"/>
    <property type="match status" value="1"/>
</dbReference>
<dbReference type="GO" id="GO:0003677">
    <property type="term" value="F:DNA binding"/>
    <property type="evidence" value="ECO:0007669"/>
    <property type="project" value="InterPro"/>
</dbReference>